<organism evidence="9 10">
    <name type="scientific">Lophium mytilinum</name>
    <dbReference type="NCBI Taxonomy" id="390894"/>
    <lineage>
        <taxon>Eukaryota</taxon>
        <taxon>Fungi</taxon>
        <taxon>Dikarya</taxon>
        <taxon>Ascomycota</taxon>
        <taxon>Pezizomycotina</taxon>
        <taxon>Dothideomycetes</taxon>
        <taxon>Pleosporomycetidae</taxon>
        <taxon>Mytilinidiales</taxon>
        <taxon>Mytilinidiaceae</taxon>
        <taxon>Lophium</taxon>
    </lineage>
</organism>
<dbReference type="PROSITE" id="PS50889">
    <property type="entry name" value="S4"/>
    <property type="match status" value="1"/>
</dbReference>
<comment type="similarity">
    <text evidence="1">Belongs to the universal ribosomal protein uS4 family.</text>
</comment>
<keyword evidence="2" id="KW-0699">rRNA-binding</keyword>
<dbReference type="OrthoDB" id="3356781at2759"/>
<evidence type="ECO:0000256" key="1">
    <source>
        <dbReference type="ARBA" id="ARBA00007465"/>
    </source>
</evidence>
<dbReference type="AlphaFoldDB" id="A0A6A6RFT1"/>
<feature type="domain" description="RNA-binding S4" evidence="8">
    <location>
        <begin position="124"/>
        <end position="184"/>
    </location>
</feature>
<keyword evidence="3 6" id="KW-0694">RNA-binding</keyword>
<accession>A0A6A6RFT1</accession>
<reference evidence="9" key="1">
    <citation type="journal article" date="2020" name="Stud. Mycol.">
        <title>101 Dothideomycetes genomes: a test case for predicting lifestyles and emergence of pathogens.</title>
        <authorList>
            <person name="Haridas S."/>
            <person name="Albert R."/>
            <person name="Binder M."/>
            <person name="Bloem J."/>
            <person name="Labutti K."/>
            <person name="Salamov A."/>
            <person name="Andreopoulos B."/>
            <person name="Baker S."/>
            <person name="Barry K."/>
            <person name="Bills G."/>
            <person name="Bluhm B."/>
            <person name="Cannon C."/>
            <person name="Castanera R."/>
            <person name="Culley D."/>
            <person name="Daum C."/>
            <person name="Ezra D."/>
            <person name="Gonzalez J."/>
            <person name="Henrissat B."/>
            <person name="Kuo A."/>
            <person name="Liang C."/>
            <person name="Lipzen A."/>
            <person name="Lutzoni F."/>
            <person name="Magnuson J."/>
            <person name="Mondo S."/>
            <person name="Nolan M."/>
            <person name="Ohm R."/>
            <person name="Pangilinan J."/>
            <person name="Park H.-J."/>
            <person name="Ramirez L."/>
            <person name="Alfaro M."/>
            <person name="Sun H."/>
            <person name="Tritt A."/>
            <person name="Yoshinaga Y."/>
            <person name="Zwiers L.-H."/>
            <person name="Turgeon B."/>
            <person name="Goodwin S."/>
            <person name="Spatafora J."/>
            <person name="Crous P."/>
            <person name="Grigoriev I."/>
        </authorList>
    </citation>
    <scope>NUCLEOTIDE SEQUENCE</scope>
    <source>
        <strain evidence="9">CBS 269.34</strain>
    </source>
</reference>
<dbReference type="CDD" id="cd00165">
    <property type="entry name" value="S4"/>
    <property type="match status" value="1"/>
</dbReference>
<dbReference type="GO" id="GO:0019843">
    <property type="term" value="F:rRNA binding"/>
    <property type="evidence" value="ECO:0007669"/>
    <property type="project" value="UniProtKB-KW"/>
</dbReference>
<evidence type="ECO:0000256" key="3">
    <source>
        <dbReference type="ARBA" id="ARBA00022884"/>
    </source>
</evidence>
<dbReference type="PANTHER" id="PTHR11831">
    <property type="entry name" value="30S 40S RIBOSOMAL PROTEIN"/>
    <property type="match status" value="1"/>
</dbReference>
<evidence type="ECO:0000256" key="2">
    <source>
        <dbReference type="ARBA" id="ARBA00022730"/>
    </source>
</evidence>
<proteinExistence type="inferred from homology"/>
<keyword evidence="4" id="KW-0689">Ribosomal protein</keyword>
<dbReference type="InterPro" id="IPR036986">
    <property type="entry name" value="S4_RNA-bd_sf"/>
</dbReference>
<feature type="region of interest" description="Disordered" evidence="7">
    <location>
        <begin position="85"/>
        <end position="110"/>
    </location>
</feature>
<evidence type="ECO:0000256" key="6">
    <source>
        <dbReference type="PROSITE-ProRule" id="PRU00182"/>
    </source>
</evidence>
<dbReference type="GO" id="GO:0005763">
    <property type="term" value="C:mitochondrial small ribosomal subunit"/>
    <property type="evidence" value="ECO:0007669"/>
    <property type="project" value="TreeGrafter"/>
</dbReference>
<gene>
    <name evidence="9" type="ORF">BU16DRAFT_554383</name>
</gene>
<dbReference type="EMBL" id="MU004181">
    <property type="protein sequence ID" value="KAF2502317.1"/>
    <property type="molecule type" value="Genomic_DNA"/>
</dbReference>
<evidence type="ECO:0000256" key="5">
    <source>
        <dbReference type="ARBA" id="ARBA00023274"/>
    </source>
</evidence>
<dbReference type="Proteomes" id="UP000799750">
    <property type="component" value="Unassembled WGS sequence"/>
</dbReference>
<keyword evidence="10" id="KW-1185">Reference proteome</keyword>
<evidence type="ECO:0000256" key="4">
    <source>
        <dbReference type="ARBA" id="ARBA00022980"/>
    </source>
</evidence>
<dbReference type="PANTHER" id="PTHR11831:SF4">
    <property type="entry name" value="SMALL RIBOSOMAL SUBUNIT PROTEIN US4M"/>
    <property type="match status" value="1"/>
</dbReference>
<protein>
    <submittedName>
        <fullName evidence="9">Alpha-L RNA-binding motif-containing protein</fullName>
    </submittedName>
</protein>
<dbReference type="GO" id="GO:0042274">
    <property type="term" value="P:ribosomal small subunit biogenesis"/>
    <property type="evidence" value="ECO:0007669"/>
    <property type="project" value="TreeGrafter"/>
</dbReference>
<evidence type="ECO:0000313" key="10">
    <source>
        <dbReference type="Proteomes" id="UP000799750"/>
    </source>
</evidence>
<dbReference type="InterPro" id="IPR022801">
    <property type="entry name" value="Ribosomal_uS4"/>
</dbReference>
<dbReference type="GO" id="GO:0003735">
    <property type="term" value="F:structural constituent of ribosome"/>
    <property type="evidence" value="ECO:0007669"/>
    <property type="project" value="TreeGrafter"/>
</dbReference>
<keyword evidence="5" id="KW-0687">Ribonucleoprotein</keyword>
<evidence type="ECO:0000259" key="8">
    <source>
        <dbReference type="SMART" id="SM00363"/>
    </source>
</evidence>
<evidence type="ECO:0000256" key="7">
    <source>
        <dbReference type="SAM" id="MobiDB-lite"/>
    </source>
</evidence>
<dbReference type="InterPro" id="IPR002942">
    <property type="entry name" value="S4_RNA-bd"/>
</dbReference>
<dbReference type="SMART" id="SM00363">
    <property type="entry name" value="S4"/>
    <property type="match status" value="1"/>
</dbReference>
<sequence length="412" mass="47813">MRSRRFHGLKKIKVRQDWSRWTLYNLSRLREATSTQTRGTYFQQKWKAKSITRAYHGEQVREKQWERLFRRNIPAVVPMDHKYLAQNDGSEQAEGRGSGADVERAERARPPTPYMQMTYYPLERRLDMAVWRSLFASSARQARQFVVHGYVKVNGKRMIYPGYQLNPGDMFQVEPERVLFATGASKTRTRATRQRYRKLKAAHATGPKQTKVSKAAKVGPVSIDGESKQAEIISAPDASPEALRKRLLILMRRTKKVLSAKDGVHTKLRKNLRRFRNEVKRAISLHKSATDLSTETLEDQLDLIKREYAPVAETTGEDMSLIQEAFEFAEERIMIGSVWNKEDGRKPYATPWRPRPYMSAFAFIPRYLEVNQNICAAVYLRHPVARPGFSEVPSPFSVDTNQLAFNWYLKRR</sequence>
<name>A0A6A6RFT1_9PEZI</name>
<dbReference type="Gene3D" id="3.10.290.10">
    <property type="entry name" value="RNA-binding S4 domain"/>
    <property type="match status" value="1"/>
</dbReference>
<evidence type="ECO:0000313" key="9">
    <source>
        <dbReference type="EMBL" id="KAF2502317.1"/>
    </source>
</evidence>
<dbReference type="SUPFAM" id="SSF55174">
    <property type="entry name" value="Alpha-L RNA-binding motif"/>
    <property type="match status" value="1"/>
</dbReference>
<dbReference type="Pfam" id="PF01479">
    <property type="entry name" value="S4"/>
    <property type="match status" value="1"/>
</dbReference>